<reference evidence="2 3" key="2">
    <citation type="submission" date="2018-11" db="EMBL/GenBank/DDBJ databases">
        <authorList>
            <consortium name="Pathogen Informatics"/>
        </authorList>
    </citation>
    <scope>NUCLEOTIDE SEQUENCE [LARGE SCALE GENOMIC DNA]</scope>
</reference>
<keyword evidence="3" id="KW-1185">Reference proteome</keyword>
<dbReference type="AlphaFoldDB" id="A0A183J427"/>
<evidence type="ECO:0000313" key="3">
    <source>
        <dbReference type="Proteomes" id="UP000270296"/>
    </source>
</evidence>
<dbReference type="InterPro" id="IPR005334">
    <property type="entry name" value="Tctex-1-like"/>
</dbReference>
<dbReference type="CDD" id="cd21459">
    <property type="entry name" value="DLC-like_TCTEX1D2"/>
    <property type="match status" value="1"/>
</dbReference>
<organism evidence="4">
    <name type="scientific">Soboliphyme baturini</name>
    <dbReference type="NCBI Taxonomy" id="241478"/>
    <lineage>
        <taxon>Eukaryota</taxon>
        <taxon>Metazoa</taxon>
        <taxon>Ecdysozoa</taxon>
        <taxon>Nematoda</taxon>
        <taxon>Enoplea</taxon>
        <taxon>Dorylaimia</taxon>
        <taxon>Dioctophymatida</taxon>
        <taxon>Dioctophymatoidea</taxon>
        <taxon>Soboliphymatidae</taxon>
        <taxon>Soboliphyme</taxon>
    </lineage>
</organism>
<dbReference type="InterPro" id="IPR038586">
    <property type="entry name" value="Tctex-1-like_sf"/>
</dbReference>
<accession>A0A183J427</accession>
<evidence type="ECO:0000313" key="4">
    <source>
        <dbReference type="WBParaSite" id="SBAD_0001099501-mRNA-1"/>
    </source>
</evidence>
<name>A0A183J427_9BILA</name>
<gene>
    <name evidence="2" type="ORF">SBAD_LOCUS10625</name>
</gene>
<sequence>MQCFGLQLRDYEPRFRPNVVKQLLRETMIAAVATVSENCLKGEQLSEMSRTLAEEIRRKLTELDYEKYKFVVQALVGERRGQGIKYCI</sequence>
<protein>
    <submittedName>
        <fullName evidence="4">Four helix bundle protein</fullName>
    </submittedName>
</protein>
<comment type="similarity">
    <text evidence="1">Belongs to the dynein light chain Tctex-type family.</text>
</comment>
<evidence type="ECO:0000256" key="1">
    <source>
        <dbReference type="ARBA" id="ARBA00005361"/>
    </source>
</evidence>
<reference evidence="4" key="1">
    <citation type="submission" date="2016-06" db="UniProtKB">
        <authorList>
            <consortium name="WormBaseParasite"/>
        </authorList>
    </citation>
    <scope>IDENTIFICATION</scope>
</reference>
<evidence type="ECO:0000313" key="2">
    <source>
        <dbReference type="EMBL" id="VDP33342.1"/>
    </source>
</evidence>
<proteinExistence type="inferred from homology"/>
<dbReference type="WBParaSite" id="SBAD_0001099501-mRNA-1">
    <property type="protein sequence ID" value="SBAD_0001099501-mRNA-1"/>
    <property type="gene ID" value="SBAD_0001099501"/>
</dbReference>
<dbReference type="OrthoDB" id="10260741at2759"/>
<dbReference type="Pfam" id="PF03645">
    <property type="entry name" value="Tctex-1"/>
    <property type="match status" value="1"/>
</dbReference>
<dbReference type="Gene3D" id="3.30.1140.40">
    <property type="entry name" value="Tctex-1"/>
    <property type="match status" value="1"/>
</dbReference>
<dbReference type="EMBL" id="UZAM01014335">
    <property type="protein sequence ID" value="VDP33342.1"/>
    <property type="molecule type" value="Genomic_DNA"/>
</dbReference>
<dbReference type="Proteomes" id="UP000270296">
    <property type="component" value="Unassembled WGS sequence"/>
</dbReference>